<sequence>MLLQNLNTGAYFYADKLSIEYTSVRPNNGGTVLVFQFESNMTEYNGTLSYLMKGITWKPNYDLFLTDNNETKLRAYANIKNGQQQEYNVENTHLLGGDIQLATSNPNFNDMSLLRQASADLQKIQSDGEQKGLYSYSLNDQYTLRSLSSIRLPFIDIVAKYQFYYKALTTMNRGQYQGVFERNYDLTPDHFMPAGIISINDNRILVGQSNLPDVPENYTQSISVGYDNDDSSPVTTLHKRHVPWSSFAKFCLHI</sequence>
<evidence type="ECO:0000313" key="1">
    <source>
        <dbReference type="EMBL" id="CAF0963240.1"/>
    </source>
</evidence>
<keyword evidence="7" id="KW-1185">Reference proteome</keyword>
<comment type="caution">
    <text evidence="6">The sequence shown here is derived from an EMBL/GenBank/DDBJ whole genome shotgun (WGS) entry which is preliminary data.</text>
</comment>
<dbReference type="Proteomes" id="UP000663870">
    <property type="component" value="Unassembled WGS sequence"/>
</dbReference>
<evidence type="ECO:0000313" key="6">
    <source>
        <dbReference type="EMBL" id="CAF3939284.1"/>
    </source>
</evidence>
<dbReference type="Proteomes" id="UP000663874">
    <property type="component" value="Unassembled WGS sequence"/>
</dbReference>
<dbReference type="EMBL" id="CAJNOU010002255">
    <property type="protein sequence ID" value="CAF1304762.1"/>
    <property type="molecule type" value="Genomic_DNA"/>
</dbReference>
<evidence type="ECO:0000313" key="3">
    <source>
        <dbReference type="EMBL" id="CAF1462723.1"/>
    </source>
</evidence>
<proteinExistence type="predicted"/>
<dbReference type="EMBL" id="CAJNOL010009320">
    <property type="protein sequence ID" value="CAF1642556.1"/>
    <property type="molecule type" value="Genomic_DNA"/>
</dbReference>
<dbReference type="EMBL" id="CAJNOH010007655">
    <property type="protein sequence ID" value="CAF1462723.1"/>
    <property type="molecule type" value="Genomic_DNA"/>
</dbReference>
<dbReference type="Proteomes" id="UP000663823">
    <property type="component" value="Unassembled WGS sequence"/>
</dbReference>
<evidence type="ECO:0000313" key="2">
    <source>
        <dbReference type="EMBL" id="CAF1304762.1"/>
    </source>
</evidence>
<reference evidence="6" key="1">
    <citation type="submission" date="2021-02" db="EMBL/GenBank/DDBJ databases">
        <authorList>
            <person name="Nowell W R."/>
        </authorList>
    </citation>
    <scope>NUCLEOTIDE SEQUENCE</scope>
</reference>
<dbReference type="Proteomes" id="UP000663882">
    <property type="component" value="Unassembled WGS sequence"/>
</dbReference>
<protein>
    <submittedName>
        <fullName evidence="6">Uncharacterized protein</fullName>
    </submittedName>
</protein>
<dbReference type="EMBL" id="CAJOBE010004602">
    <property type="protein sequence ID" value="CAF3939284.1"/>
    <property type="molecule type" value="Genomic_DNA"/>
</dbReference>
<evidence type="ECO:0000313" key="8">
    <source>
        <dbReference type="Proteomes" id="UP000663874"/>
    </source>
</evidence>
<dbReference type="PANTHER" id="PTHR38075:SF1">
    <property type="entry name" value="DUF4139 DOMAIN-CONTAINING PROTEIN"/>
    <property type="match status" value="1"/>
</dbReference>
<evidence type="ECO:0000313" key="4">
    <source>
        <dbReference type="EMBL" id="CAF1642556.1"/>
    </source>
</evidence>
<dbReference type="Proteomes" id="UP000663889">
    <property type="component" value="Unassembled WGS sequence"/>
</dbReference>
<dbReference type="AlphaFoldDB" id="A0A819JU05"/>
<gene>
    <name evidence="6" type="ORF">FNK824_LOCUS22582</name>
    <name evidence="4" type="ORF">JXQ802_LOCUS53411</name>
    <name evidence="5" type="ORF">OTI717_LOCUS15558</name>
    <name evidence="3" type="ORF">PYM288_LOCUS37014</name>
    <name evidence="1" type="ORF">RFH988_LOCUS12256</name>
    <name evidence="2" type="ORF">SEV965_LOCUS26482</name>
</gene>
<evidence type="ECO:0000313" key="5">
    <source>
        <dbReference type="EMBL" id="CAF3750620.1"/>
    </source>
</evidence>
<dbReference type="EMBL" id="CAJOAX010001852">
    <property type="protein sequence ID" value="CAF3750620.1"/>
    <property type="molecule type" value="Genomic_DNA"/>
</dbReference>
<dbReference type="Proteomes" id="UP000663854">
    <property type="component" value="Unassembled WGS sequence"/>
</dbReference>
<accession>A0A819JU05</accession>
<name>A0A819JU05_9BILA</name>
<dbReference type="PANTHER" id="PTHR38075">
    <property type="entry name" value="DUF4139 DOMAIN-CONTAINING PROTEIN"/>
    <property type="match status" value="1"/>
</dbReference>
<dbReference type="EMBL" id="CAJNOO010000507">
    <property type="protein sequence ID" value="CAF0963240.1"/>
    <property type="molecule type" value="Genomic_DNA"/>
</dbReference>
<organism evidence="6 8">
    <name type="scientific">Rotaria sordida</name>
    <dbReference type="NCBI Taxonomy" id="392033"/>
    <lineage>
        <taxon>Eukaryota</taxon>
        <taxon>Metazoa</taxon>
        <taxon>Spiralia</taxon>
        <taxon>Gnathifera</taxon>
        <taxon>Rotifera</taxon>
        <taxon>Eurotatoria</taxon>
        <taxon>Bdelloidea</taxon>
        <taxon>Philodinida</taxon>
        <taxon>Philodinidae</taxon>
        <taxon>Rotaria</taxon>
    </lineage>
</organism>
<evidence type="ECO:0000313" key="7">
    <source>
        <dbReference type="Proteomes" id="UP000663870"/>
    </source>
</evidence>